<accession>A0A972JBU1</accession>
<proteinExistence type="predicted"/>
<dbReference type="Gene3D" id="3.40.1230.10">
    <property type="entry name" value="MTH938-like"/>
    <property type="match status" value="1"/>
</dbReference>
<dbReference type="InterPro" id="IPR036748">
    <property type="entry name" value="MTH938-like_sf"/>
</dbReference>
<sequence>MKLHLDTQTNLNLVTGYGAGHLMINKVRHDGNLIVTPSAVSEGWAGSGFDGLVAEDFSRLLEWSPEVVLVGTGSRLRFPPHALLRPLIDAGIGFEIMDLPAACRTYNVLAGEGRAVLAALMFD</sequence>
<reference evidence="1" key="1">
    <citation type="submission" date="2019-12" db="EMBL/GenBank/DDBJ databases">
        <title>Comparative genomics gives insights into the taxonomy of the Azoarcus-Aromatoleum group and reveals separate origins of nif in the plant-associated Azoarcus and non-plant-associated Aromatoleum sub-groups.</title>
        <authorList>
            <person name="Lafos M."/>
            <person name="Maluk M."/>
            <person name="Batista M."/>
            <person name="Junghare M."/>
            <person name="Carmona M."/>
            <person name="Faoro H."/>
            <person name="Cruz L.M."/>
            <person name="Battistoni F."/>
            <person name="De Souza E."/>
            <person name="Pedrosa F."/>
            <person name="Chen W.-M."/>
            <person name="Poole P.S."/>
            <person name="Dixon R.A."/>
            <person name="James E.K."/>
        </authorList>
    </citation>
    <scope>NUCLEOTIDE SEQUENCE</scope>
    <source>
        <strain evidence="1">NSC3</strain>
    </source>
</reference>
<gene>
    <name evidence="1" type="ORF">GPA21_12595</name>
</gene>
<comment type="caution">
    <text evidence="1">The sequence shown here is derived from an EMBL/GenBank/DDBJ whole genome shotgun (WGS) entry which is preliminary data.</text>
</comment>
<dbReference type="SUPFAM" id="SSF64076">
    <property type="entry name" value="MTH938-like"/>
    <property type="match status" value="1"/>
</dbReference>
<dbReference type="PANTHER" id="PTHR21192:SF2">
    <property type="entry name" value="NADH DEHYDROGENASE [UBIQUINONE] 1 ALPHA SUBCOMPLEX ASSEMBLY FACTOR 3"/>
    <property type="match status" value="1"/>
</dbReference>
<protein>
    <recommendedName>
        <fullName evidence="3">Xcc1710-like domain-containing protein</fullName>
    </recommendedName>
</protein>
<dbReference type="Pfam" id="PF04430">
    <property type="entry name" value="DUF498"/>
    <property type="match status" value="1"/>
</dbReference>
<evidence type="ECO:0008006" key="3">
    <source>
        <dbReference type="Google" id="ProtNLM"/>
    </source>
</evidence>
<dbReference type="PANTHER" id="PTHR21192">
    <property type="entry name" value="NUCLEAR PROTEIN E3-3"/>
    <property type="match status" value="1"/>
</dbReference>
<dbReference type="InterPro" id="IPR007523">
    <property type="entry name" value="NDUFAF3/AAMDC"/>
</dbReference>
<evidence type="ECO:0000313" key="1">
    <source>
        <dbReference type="EMBL" id="NMG03802.1"/>
    </source>
</evidence>
<dbReference type="RefSeq" id="WP_168988500.1">
    <property type="nucleotide sequence ID" value="NZ_CAWPHM010000302.1"/>
</dbReference>
<dbReference type="Proteomes" id="UP000599523">
    <property type="component" value="Unassembled WGS sequence"/>
</dbReference>
<dbReference type="AlphaFoldDB" id="A0A972JBU1"/>
<dbReference type="CDD" id="cd05560">
    <property type="entry name" value="Xcc1710_like"/>
    <property type="match status" value="1"/>
</dbReference>
<organism evidence="1 2">
    <name type="scientific">Azoarcus taiwanensis</name>
    <dbReference type="NCBI Taxonomy" id="666964"/>
    <lineage>
        <taxon>Bacteria</taxon>
        <taxon>Pseudomonadati</taxon>
        <taxon>Pseudomonadota</taxon>
        <taxon>Betaproteobacteria</taxon>
        <taxon>Rhodocyclales</taxon>
        <taxon>Zoogloeaceae</taxon>
        <taxon>Azoarcus</taxon>
    </lineage>
</organism>
<dbReference type="EMBL" id="WTVM01000074">
    <property type="protein sequence ID" value="NMG03802.1"/>
    <property type="molecule type" value="Genomic_DNA"/>
</dbReference>
<keyword evidence="2" id="KW-1185">Reference proteome</keyword>
<evidence type="ECO:0000313" key="2">
    <source>
        <dbReference type="Proteomes" id="UP000599523"/>
    </source>
</evidence>
<name>A0A972JBU1_9RHOO</name>